<proteinExistence type="predicted"/>
<keyword evidence="3" id="KW-1185">Reference proteome</keyword>
<dbReference type="Proteomes" id="UP001177670">
    <property type="component" value="Unassembled WGS sequence"/>
</dbReference>
<reference evidence="2" key="1">
    <citation type="submission" date="2021-10" db="EMBL/GenBank/DDBJ databases">
        <title>Melipona bicolor Genome sequencing and assembly.</title>
        <authorList>
            <person name="Araujo N.S."/>
            <person name="Arias M.C."/>
        </authorList>
    </citation>
    <scope>NUCLEOTIDE SEQUENCE</scope>
    <source>
        <strain evidence="2">USP_2M_L1-L4_2017</strain>
        <tissue evidence="2">Whole body</tissue>
    </source>
</reference>
<evidence type="ECO:0000313" key="2">
    <source>
        <dbReference type="EMBL" id="KAK1136589.1"/>
    </source>
</evidence>
<name>A0AA40GF29_9HYME</name>
<accession>A0AA40GF29</accession>
<dbReference type="AlphaFoldDB" id="A0AA40GF29"/>
<feature type="compositionally biased region" description="Basic and acidic residues" evidence="1">
    <location>
        <begin position="12"/>
        <end position="61"/>
    </location>
</feature>
<evidence type="ECO:0000256" key="1">
    <source>
        <dbReference type="SAM" id="MobiDB-lite"/>
    </source>
</evidence>
<feature type="region of interest" description="Disordered" evidence="1">
    <location>
        <begin position="1"/>
        <end position="83"/>
    </location>
</feature>
<protein>
    <submittedName>
        <fullName evidence="2">Uncharacterized protein</fullName>
    </submittedName>
</protein>
<comment type="caution">
    <text evidence="2">The sequence shown here is derived from an EMBL/GenBank/DDBJ whole genome shotgun (WGS) entry which is preliminary data.</text>
</comment>
<organism evidence="2 3">
    <name type="scientific">Melipona bicolor</name>
    <dbReference type="NCBI Taxonomy" id="60889"/>
    <lineage>
        <taxon>Eukaryota</taxon>
        <taxon>Metazoa</taxon>
        <taxon>Ecdysozoa</taxon>
        <taxon>Arthropoda</taxon>
        <taxon>Hexapoda</taxon>
        <taxon>Insecta</taxon>
        <taxon>Pterygota</taxon>
        <taxon>Neoptera</taxon>
        <taxon>Endopterygota</taxon>
        <taxon>Hymenoptera</taxon>
        <taxon>Apocrita</taxon>
        <taxon>Aculeata</taxon>
        <taxon>Apoidea</taxon>
        <taxon>Anthophila</taxon>
        <taxon>Apidae</taxon>
        <taxon>Melipona</taxon>
    </lineage>
</organism>
<gene>
    <name evidence="2" type="ORF">K0M31_001135</name>
</gene>
<sequence length="83" mass="9597">MRVTPKKQVRGNIEERRRGKKEERKIKERSEKKQEEKERSVVENTEENHLYTGLKEKKDGHMAPAVREGSAPRSVIIASGRGN</sequence>
<dbReference type="EMBL" id="JAHYIQ010000001">
    <property type="protein sequence ID" value="KAK1136589.1"/>
    <property type="molecule type" value="Genomic_DNA"/>
</dbReference>
<evidence type="ECO:0000313" key="3">
    <source>
        <dbReference type="Proteomes" id="UP001177670"/>
    </source>
</evidence>